<sequence>MALKLITLDLDNTLWETDPVILRAEKASFDYLVQSCPAVADLYDADSFNQYRKDLAECYPSLRHQVSKLRLETLRRVCLQIGCDRDEAARIADEAFAVFYAERSRLDLFEGALEALQLMSDQYPLIALTNGNANTEQAGIRHLLVEHFNAEQTGAAKPAPDLFLAALQHAGVEAHEVLHIGDHPEQDIDAARKLGMQTLWVNVLGQSWPDNQLPPQWQLDHWRDLPSLLSRLVASLETHD</sequence>
<name>A0A9X3IU39_9GAMM</name>
<dbReference type="SUPFAM" id="SSF56784">
    <property type="entry name" value="HAD-like"/>
    <property type="match status" value="1"/>
</dbReference>
<dbReference type="PANTHER" id="PTHR46470:SF4">
    <property type="entry name" value="5-AMINO-6-(5-PHOSPHO-D-RIBITYLAMINO)URACIL PHOSPHATASE YIGB"/>
    <property type="match status" value="1"/>
</dbReference>
<dbReference type="InterPro" id="IPR006439">
    <property type="entry name" value="HAD-SF_hydro_IA"/>
</dbReference>
<dbReference type="SFLD" id="SFLDS00003">
    <property type="entry name" value="Haloacid_Dehalogenase"/>
    <property type="match status" value="1"/>
</dbReference>
<dbReference type="Gene3D" id="3.40.50.1000">
    <property type="entry name" value="HAD superfamily/HAD-like"/>
    <property type="match status" value="1"/>
</dbReference>
<dbReference type="AlphaFoldDB" id="A0A9X3IU39"/>
<proteinExistence type="predicted"/>
<dbReference type="SFLD" id="SFLDG01129">
    <property type="entry name" value="C1.5:_HAD__Beta-PGM__Phosphata"/>
    <property type="match status" value="1"/>
</dbReference>
<dbReference type="GO" id="GO:0016787">
    <property type="term" value="F:hydrolase activity"/>
    <property type="evidence" value="ECO:0007669"/>
    <property type="project" value="UniProtKB-KW"/>
</dbReference>
<keyword evidence="3" id="KW-0460">Magnesium</keyword>
<dbReference type="NCBIfam" id="TIGR01549">
    <property type="entry name" value="HAD-SF-IA-v1"/>
    <property type="match status" value="1"/>
</dbReference>
<dbReference type="NCBIfam" id="TIGR01509">
    <property type="entry name" value="HAD-SF-IA-v3"/>
    <property type="match status" value="1"/>
</dbReference>
<dbReference type="Pfam" id="PF00702">
    <property type="entry name" value="Hydrolase"/>
    <property type="match status" value="1"/>
</dbReference>
<protein>
    <submittedName>
        <fullName evidence="4">HAD family hydrolase</fullName>
    </submittedName>
</protein>
<organism evidence="4 5">
    <name type="scientific">Parathalassolituus penaei</name>
    <dbReference type="NCBI Taxonomy" id="2997323"/>
    <lineage>
        <taxon>Bacteria</taxon>
        <taxon>Pseudomonadati</taxon>
        <taxon>Pseudomonadota</taxon>
        <taxon>Gammaproteobacteria</taxon>
        <taxon>Oceanospirillales</taxon>
        <taxon>Oceanospirillaceae</taxon>
        <taxon>Parathalassolituus</taxon>
    </lineage>
</organism>
<evidence type="ECO:0000256" key="3">
    <source>
        <dbReference type="ARBA" id="ARBA00022842"/>
    </source>
</evidence>
<dbReference type="Proteomes" id="UP001150830">
    <property type="component" value="Unassembled WGS sequence"/>
</dbReference>
<reference evidence="4" key="1">
    <citation type="submission" date="2022-11" db="EMBL/GenBank/DDBJ databases">
        <title>Parathalassolutuus dongxingensis gen. nov., sp. nov., a novel member of family Oceanospirillaceae isolated from a coastal shrimp pond in Guangxi, China.</title>
        <authorList>
            <person name="Chen H."/>
        </authorList>
    </citation>
    <scope>NUCLEOTIDE SEQUENCE</scope>
    <source>
        <strain evidence="4">G-43</strain>
    </source>
</reference>
<dbReference type="InterPro" id="IPR023214">
    <property type="entry name" value="HAD_sf"/>
</dbReference>
<dbReference type="PANTHER" id="PTHR46470">
    <property type="entry name" value="N-ACYLNEURAMINATE-9-PHOSPHATASE"/>
    <property type="match status" value="1"/>
</dbReference>
<evidence type="ECO:0000256" key="1">
    <source>
        <dbReference type="ARBA" id="ARBA00001946"/>
    </source>
</evidence>
<evidence type="ECO:0000313" key="5">
    <source>
        <dbReference type="Proteomes" id="UP001150830"/>
    </source>
</evidence>
<dbReference type="Gene3D" id="1.20.120.1600">
    <property type="match status" value="1"/>
</dbReference>
<evidence type="ECO:0000256" key="2">
    <source>
        <dbReference type="ARBA" id="ARBA00022801"/>
    </source>
</evidence>
<comment type="caution">
    <text evidence="4">The sequence shown here is derived from an EMBL/GenBank/DDBJ whole genome shotgun (WGS) entry which is preliminary data.</text>
</comment>
<dbReference type="RefSeq" id="WP_283173993.1">
    <property type="nucleotide sequence ID" value="NZ_JAPNOA010000028.1"/>
</dbReference>
<dbReference type="EMBL" id="JAPNOA010000028">
    <property type="protein sequence ID" value="MCY0965783.1"/>
    <property type="molecule type" value="Genomic_DNA"/>
</dbReference>
<dbReference type="InterPro" id="IPR036412">
    <property type="entry name" value="HAD-like_sf"/>
</dbReference>
<keyword evidence="2 4" id="KW-0378">Hydrolase</keyword>
<evidence type="ECO:0000313" key="4">
    <source>
        <dbReference type="EMBL" id="MCY0965783.1"/>
    </source>
</evidence>
<comment type="cofactor">
    <cofactor evidence="1">
        <name>Mg(2+)</name>
        <dbReference type="ChEBI" id="CHEBI:18420"/>
    </cofactor>
</comment>
<keyword evidence="5" id="KW-1185">Reference proteome</keyword>
<dbReference type="GO" id="GO:0009231">
    <property type="term" value="P:riboflavin biosynthetic process"/>
    <property type="evidence" value="ECO:0007669"/>
    <property type="project" value="TreeGrafter"/>
</dbReference>
<dbReference type="InterPro" id="IPR051400">
    <property type="entry name" value="HAD-like_hydrolase"/>
</dbReference>
<accession>A0A9X3IU39</accession>
<gene>
    <name evidence="4" type="ORF">OUO13_11330</name>
</gene>